<dbReference type="EnsemblFungi" id="EJT78873">
    <property type="protein sequence ID" value="EJT78873"/>
    <property type="gene ID" value="GGTG_03967"/>
</dbReference>
<keyword evidence="5" id="KW-1185">Reference proteome</keyword>
<evidence type="ECO:0000313" key="3">
    <source>
        <dbReference type="EMBL" id="EJT78873.1"/>
    </source>
</evidence>
<dbReference type="GeneID" id="20344425"/>
<dbReference type="SUPFAM" id="SSF53335">
    <property type="entry name" value="S-adenosyl-L-methionine-dependent methyltransferases"/>
    <property type="match status" value="1"/>
</dbReference>
<dbReference type="AlphaFoldDB" id="J3NRR7"/>
<gene>
    <name evidence="4" type="primary">20344425</name>
    <name evidence="3" type="ORF">GGTG_03967</name>
</gene>
<comment type="similarity">
    <text evidence="1">Belongs to the methyltransferase superfamily. LaeA methyltransferase family.</text>
</comment>
<dbReference type="EMBL" id="GL385396">
    <property type="protein sequence ID" value="EJT78873.1"/>
    <property type="molecule type" value="Genomic_DNA"/>
</dbReference>
<sequence length="328" mass="37241">MVETAEETRNGHRALNQDQQNASEKAPTENLRWNLGRLWQVYPVPNYLFPADKKEHDRLDLYYHIFDLALQDRLPAPETRVQEGSHVLDIGCGSGMWLMELAKKVGPKDGCLLVGVDVQMNQPESIPYTVSFERGNVEEPWTDNLVAHAPYDYVHCQLMRGAIRSWSTMYSNIAANLKPGTGVFEHKELDWTFRNDDYPLAPGLKRWNDEVSEAMERNGTPLGPDPPGTRAALLAAGFVDIKEDAVMIPVSHWPDDEFGRFVGRWFQLALIQSFWPMALGPLTRVAGREPGYVEELDDAAQAEVRSQKWTTGLYCILYIWTAKVPPRD</sequence>
<evidence type="ECO:0000256" key="1">
    <source>
        <dbReference type="ARBA" id="ARBA00038158"/>
    </source>
</evidence>
<feature type="compositionally biased region" description="Basic and acidic residues" evidence="2">
    <location>
        <begin position="1"/>
        <end position="10"/>
    </location>
</feature>
<dbReference type="VEuPathDB" id="FungiDB:GGTG_03967"/>
<evidence type="ECO:0000313" key="5">
    <source>
        <dbReference type="Proteomes" id="UP000006039"/>
    </source>
</evidence>
<organism evidence="3">
    <name type="scientific">Gaeumannomyces tritici (strain R3-111a-1)</name>
    <name type="common">Wheat and barley take-all root rot fungus</name>
    <name type="synonym">Gaeumannomyces graminis var. tritici</name>
    <dbReference type="NCBI Taxonomy" id="644352"/>
    <lineage>
        <taxon>Eukaryota</taxon>
        <taxon>Fungi</taxon>
        <taxon>Dikarya</taxon>
        <taxon>Ascomycota</taxon>
        <taxon>Pezizomycotina</taxon>
        <taxon>Sordariomycetes</taxon>
        <taxon>Sordariomycetidae</taxon>
        <taxon>Magnaporthales</taxon>
        <taxon>Magnaporthaceae</taxon>
        <taxon>Gaeumannomyces</taxon>
    </lineage>
</organism>
<accession>J3NRR7</accession>
<dbReference type="Pfam" id="PF13489">
    <property type="entry name" value="Methyltransf_23"/>
    <property type="match status" value="1"/>
</dbReference>
<reference evidence="5" key="1">
    <citation type="submission" date="2010-07" db="EMBL/GenBank/DDBJ databases">
        <title>The genome sequence of Gaeumannomyces graminis var. tritici strain R3-111a-1.</title>
        <authorList>
            <consortium name="The Broad Institute Genome Sequencing Platform"/>
            <person name="Ma L.-J."/>
            <person name="Dead R."/>
            <person name="Young S."/>
            <person name="Zeng Q."/>
            <person name="Koehrsen M."/>
            <person name="Alvarado L."/>
            <person name="Berlin A."/>
            <person name="Chapman S.B."/>
            <person name="Chen Z."/>
            <person name="Freedman E."/>
            <person name="Gellesch M."/>
            <person name="Goldberg J."/>
            <person name="Griggs A."/>
            <person name="Gujja S."/>
            <person name="Heilman E.R."/>
            <person name="Heiman D."/>
            <person name="Hepburn T."/>
            <person name="Howarth C."/>
            <person name="Jen D."/>
            <person name="Larson L."/>
            <person name="Mehta T."/>
            <person name="Neiman D."/>
            <person name="Pearson M."/>
            <person name="Roberts A."/>
            <person name="Saif S."/>
            <person name="Shea T."/>
            <person name="Shenoy N."/>
            <person name="Sisk P."/>
            <person name="Stolte C."/>
            <person name="Sykes S."/>
            <person name="Walk T."/>
            <person name="White J."/>
            <person name="Yandava C."/>
            <person name="Haas B."/>
            <person name="Nusbaum C."/>
            <person name="Birren B."/>
        </authorList>
    </citation>
    <scope>NUCLEOTIDE SEQUENCE [LARGE SCALE GENOMIC DNA]</scope>
    <source>
        <strain evidence="5">R3-111a-1</strain>
    </source>
</reference>
<reference evidence="4" key="4">
    <citation type="journal article" date="2015" name="G3 (Bethesda)">
        <title>Genome sequences of three phytopathogenic species of the Magnaporthaceae family of fungi.</title>
        <authorList>
            <person name="Okagaki L.H."/>
            <person name="Nunes C.C."/>
            <person name="Sailsbery J."/>
            <person name="Clay B."/>
            <person name="Brown D."/>
            <person name="John T."/>
            <person name="Oh Y."/>
            <person name="Young N."/>
            <person name="Fitzgerald M."/>
            <person name="Haas B.J."/>
            <person name="Zeng Q."/>
            <person name="Young S."/>
            <person name="Adiconis X."/>
            <person name="Fan L."/>
            <person name="Levin J.Z."/>
            <person name="Mitchell T.K."/>
            <person name="Okubara P.A."/>
            <person name="Farman M.L."/>
            <person name="Kohn L.M."/>
            <person name="Birren B."/>
            <person name="Ma L.-J."/>
            <person name="Dean R.A."/>
        </authorList>
    </citation>
    <scope>NUCLEOTIDE SEQUENCE</scope>
    <source>
        <strain evidence="4">R3-111a-1</strain>
    </source>
</reference>
<dbReference type="STRING" id="644352.J3NRR7"/>
<evidence type="ECO:0000256" key="2">
    <source>
        <dbReference type="SAM" id="MobiDB-lite"/>
    </source>
</evidence>
<dbReference type="Proteomes" id="UP000006039">
    <property type="component" value="Unassembled WGS sequence"/>
</dbReference>
<proteinExistence type="inferred from homology"/>
<dbReference type="PANTHER" id="PTHR43591:SF24">
    <property type="entry name" value="2-METHOXY-6-POLYPRENYL-1,4-BENZOQUINOL METHYLASE, MITOCHONDRIAL"/>
    <property type="match status" value="1"/>
</dbReference>
<evidence type="ECO:0000313" key="4">
    <source>
        <dbReference type="EnsemblFungi" id="EJT78873"/>
    </source>
</evidence>
<dbReference type="GO" id="GO:0008168">
    <property type="term" value="F:methyltransferase activity"/>
    <property type="evidence" value="ECO:0007669"/>
    <property type="project" value="TreeGrafter"/>
</dbReference>
<feature type="region of interest" description="Disordered" evidence="2">
    <location>
        <begin position="1"/>
        <end position="26"/>
    </location>
</feature>
<dbReference type="Gene3D" id="3.40.50.150">
    <property type="entry name" value="Vaccinia Virus protein VP39"/>
    <property type="match status" value="1"/>
</dbReference>
<evidence type="ECO:0008006" key="6">
    <source>
        <dbReference type="Google" id="ProtNLM"/>
    </source>
</evidence>
<dbReference type="OrthoDB" id="2013972at2759"/>
<reference evidence="4" key="5">
    <citation type="submission" date="2018-04" db="UniProtKB">
        <authorList>
            <consortium name="EnsemblFungi"/>
        </authorList>
    </citation>
    <scope>IDENTIFICATION</scope>
    <source>
        <strain evidence="4">R3-111a-1</strain>
    </source>
</reference>
<name>J3NRR7_GAET3</name>
<reference evidence="3" key="3">
    <citation type="submission" date="2010-09" db="EMBL/GenBank/DDBJ databases">
        <title>Annotation of Gaeumannomyces graminis var. tritici R3-111a-1.</title>
        <authorList>
            <consortium name="The Broad Institute Genome Sequencing Platform"/>
            <person name="Ma L.-J."/>
            <person name="Dead R."/>
            <person name="Young S.K."/>
            <person name="Zeng Q."/>
            <person name="Gargeya S."/>
            <person name="Fitzgerald M."/>
            <person name="Haas B."/>
            <person name="Abouelleil A."/>
            <person name="Alvarado L."/>
            <person name="Arachchi H.M."/>
            <person name="Berlin A."/>
            <person name="Brown A."/>
            <person name="Chapman S.B."/>
            <person name="Chen Z."/>
            <person name="Dunbar C."/>
            <person name="Freedman E."/>
            <person name="Gearin G."/>
            <person name="Gellesch M."/>
            <person name="Goldberg J."/>
            <person name="Griggs A."/>
            <person name="Gujja S."/>
            <person name="Heiman D."/>
            <person name="Howarth C."/>
            <person name="Larson L."/>
            <person name="Lui A."/>
            <person name="MacDonald P.J.P."/>
            <person name="Mehta T."/>
            <person name="Montmayeur A."/>
            <person name="Murphy C."/>
            <person name="Neiman D."/>
            <person name="Pearson M."/>
            <person name="Priest M."/>
            <person name="Roberts A."/>
            <person name="Saif S."/>
            <person name="Shea T."/>
            <person name="Shenoy N."/>
            <person name="Sisk P."/>
            <person name="Stolte C."/>
            <person name="Sykes S."/>
            <person name="Yandava C."/>
            <person name="Wortman J."/>
            <person name="Nusbaum C."/>
            <person name="Birren B."/>
        </authorList>
    </citation>
    <scope>NUCLEOTIDE SEQUENCE</scope>
    <source>
        <strain evidence="3">R3-111a-1</strain>
    </source>
</reference>
<protein>
    <recommendedName>
        <fullName evidence="6">Methyltransferase domain-containing protein</fullName>
    </recommendedName>
</protein>
<dbReference type="HOGENOM" id="CLU_010595_2_0_1"/>
<dbReference type="CDD" id="cd02440">
    <property type="entry name" value="AdoMet_MTases"/>
    <property type="match status" value="1"/>
</dbReference>
<dbReference type="RefSeq" id="XP_009220018.1">
    <property type="nucleotide sequence ID" value="XM_009221754.1"/>
</dbReference>
<dbReference type="eggNOG" id="ENOG502QQMC">
    <property type="taxonomic scope" value="Eukaryota"/>
</dbReference>
<reference evidence="3" key="2">
    <citation type="submission" date="2010-07" db="EMBL/GenBank/DDBJ databases">
        <authorList>
            <consortium name="The Broad Institute Genome Sequencing Platform"/>
            <consortium name="Broad Institute Genome Sequencing Center for Infectious Disease"/>
            <person name="Ma L.-J."/>
            <person name="Dead R."/>
            <person name="Young S."/>
            <person name="Zeng Q."/>
            <person name="Koehrsen M."/>
            <person name="Alvarado L."/>
            <person name="Berlin A."/>
            <person name="Chapman S.B."/>
            <person name="Chen Z."/>
            <person name="Freedman E."/>
            <person name="Gellesch M."/>
            <person name="Goldberg J."/>
            <person name="Griggs A."/>
            <person name="Gujja S."/>
            <person name="Heilman E.R."/>
            <person name="Heiman D."/>
            <person name="Hepburn T."/>
            <person name="Howarth C."/>
            <person name="Jen D."/>
            <person name="Larson L."/>
            <person name="Mehta T."/>
            <person name="Neiman D."/>
            <person name="Pearson M."/>
            <person name="Roberts A."/>
            <person name="Saif S."/>
            <person name="Shea T."/>
            <person name="Shenoy N."/>
            <person name="Sisk P."/>
            <person name="Stolte C."/>
            <person name="Sykes S."/>
            <person name="Walk T."/>
            <person name="White J."/>
            <person name="Yandava C."/>
            <person name="Haas B."/>
            <person name="Nusbaum C."/>
            <person name="Birren B."/>
        </authorList>
    </citation>
    <scope>NUCLEOTIDE SEQUENCE</scope>
    <source>
        <strain evidence="3">R3-111a-1</strain>
    </source>
</reference>
<dbReference type="InterPro" id="IPR029063">
    <property type="entry name" value="SAM-dependent_MTases_sf"/>
</dbReference>
<dbReference type="PANTHER" id="PTHR43591">
    <property type="entry name" value="METHYLTRANSFERASE"/>
    <property type="match status" value="1"/>
</dbReference>